<reference evidence="2" key="1">
    <citation type="submission" date="2020-05" db="UniProtKB">
        <authorList>
            <consortium name="EnsemblMetazoa"/>
        </authorList>
    </citation>
    <scope>IDENTIFICATION</scope>
    <source>
        <strain evidence="2">Aabys</strain>
    </source>
</reference>
<proteinExistence type="predicted"/>
<feature type="signal peptide" evidence="1">
    <location>
        <begin position="1"/>
        <end position="21"/>
    </location>
</feature>
<keyword evidence="3" id="KW-1185">Reference proteome</keyword>
<evidence type="ECO:0000313" key="3">
    <source>
        <dbReference type="Proteomes" id="UP001652621"/>
    </source>
</evidence>
<organism evidence="2">
    <name type="scientific">Musca domestica</name>
    <name type="common">House fly</name>
    <dbReference type="NCBI Taxonomy" id="7370"/>
    <lineage>
        <taxon>Eukaryota</taxon>
        <taxon>Metazoa</taxon>
        <taxon>Ecdysozoa</taxon>
        <taxon>Arthropoda</taxon>
        <taxon>Hexapoda</taxon>
        <taxon>Insecta</taxon>
        <taxon>Pterygota</taxon>
        <taxon>Neoptera</taxon>
        <taxon>Endopterygota</taxon>
        <taxon>Diptera</taxon>
        <taxon>Brachycera</taxon>
        <taxon>Muscomorpha</taxon>
        <taxon>Muscoidea</taxon>
        <taxon>Muscidae</taxon>
        <taxon>Musca</taxon>
    </lineage>
</organism>
<evidence type="ECO:0000256" key="1">
    <source>
        <dbReference type="SAM" id="SignalP"/>
    </source>
</evidence>
<name>A0A1I8N4M7_MUSDO</name>
<feature type="chain" id="PRO_5044561328" evidence="1">
    <location>
        <begin position="22"/>
        <end position="165"/>
    </location>
</feature>
<dbReference type="AlphaFoldDB" id="A0A1I8N4M7"/>
<evidence type="ECO:0000313" key="2">
    <source>
        <dbReference type="EnsemblMetazoa" id="MDOA011487-PA"/>
    </source>
</evidence>
<dbReference type="RefSeq" id="XP_005178409.2">
    <property type="nucleotide sequence ID" value="XM_005178352.2"/>
</dbReference>
<dbReference type="EnsemblMetazoa" id="MDOA011487-RA">
    <property type="protein sequence ID" value="MDOA011487-PA"/>
    <property type="gene ID" value="MDOA011487"/>
</dbReference>
<sequence>MKGLRNFAPLLLLLQIHTSWSTPILDGGGASSSSAVATATAGGGGVATATASASSASSGFGPSAYGTYYPTLVQQVPVPIVQTYPVVAAPIGVGGAFGGAGFGGGFKRYHETYTLKGRGFGGFGGFGHGLGGGFGGGRYKVHYSSGGIGAFGGAGLIGGGGAILG</sequence>
<dbReference type="RefSeq" id="XP_058983302.1">
    <property type="nucleotide sequence ID" value="XM_059127319.1"/>
</dbReference>
<dbReference type="VEuPathDB" id="VectorBase:MDOA011487"/>
<keyword evidence="1" id="KW-0732">Signal</keyword>
<gene>
    <name evidence="2" type="primary">101893241</name>
    <name evidence="4" type="synonym">LOC131804443</name>
</gene>
<dbReference type="Proteomes" id="UP001652621">
    <property type="component" value="Unplaced"/>
</dbReference>
<dbReference type="KEGG" id="mde:101893241"/>
<protein>
    <submittedName>
        <fullName evidence="4">Keratin, type II cytoskeletal 2 epidermal-like</fullName>
    </submittedName>
</protein>
<accession>A0A1I8N4M7</accession>
<dbReference type="VEuPathDB" id="VectorBase:MDOMA2_004727"/>
<evidence type="ECO:0000313" key="4">
    <source>
        <dbReference type="RefSeq" id="XP_058983302.1"/>
    </source>
</evidence>
<reference evidence="4" key="2">
    <citation type="submission" date="2025-05" db="UniProtKB">
        <authorList>
            <consortium name="RefSeq"/>
        </authorList>
    </citation>
    <scope>IDENTIFICATION</scope>
    <source>
        <strain evidence="4">Aabys</strain>
        <tissue evidence="4">Whole body</tissue>
    </source>
</reference>